<reference evidence="1" key="1">
    <citation type="submission" date="2020-07" db="EMBL/GenBank/DDBJ databases">
        <title>Multicomponent nature underlies the extraordinary mechanical properties of spider dragline silk.</title>
        <authorList>
            <person name="Kono N."/>
            <person name="Nakamura H."/>
            <person name="Mori M."/>
            <person name="Yoshida Y."/>
            <person name="Ohtoshi R."/>
            <person name="Malay A.D."/>
            <person name="Moran D.A.P."/>
            <person name="Tomita M."/>
            <person name="Numata K."/>
            <person name="Arakawa K."/>
        </authorList>
    </citation>
    <scope>NUCLEOTIDE SEQUENCE</scope>
</reference>
<organism evidence="1 2">
    <name type="scientific">Trichonephila clavata</name>
    <name type="common">Joro spider</name>
    <name type="synonym">Nephila clavata</name>
    <dbReference type="NCBI Taxonomy" id="2740835"/>
    <lineage>
        <taxon>Eukaryota</taxon>
        <taxon>Metazoa</taxon>
        <taxon>Ecdysozoa</taxon>
        <taxon>Arthropoda</taxon>
        <taxon>Chelicerata</taxon>
        <taxon>Arachnida</taxon>
        <taxon>Araneae</taxon>
        <taxon>Araneomorphae</taxon>
        <taxon>Entelegynae</taxon>
        <taxon>Araneoidea</taxon>
        <taxon>Nephilidae</taxon>
        <taxon>Trichonephila</taxon>
    </lineage>
</organism>
<evidence type="ECO:0000313" key="1">
    <source>
        <dbReference type="EMBL" id="GFR12810.1"/>
    </source>
</evidence>
<comment type="caution">
    <text evidence="1">The sequence shown here is derived from an EMBL/GenBank/DDBJ whole genome shotgun (WGS) entry which is preliminary data.</text>
</comment>
<protein>
    <submittedName>
        <fullName evidence="1">Uncharacterized protein</fullName>
    </submittedName>
</protein>
<keyword evidence="2" id="KW-1185">Reference proteome</keyword>
<accession>A0A8X6IX46</accession>
<proteinExistence type="predicted"/>
<sequence length="27" mass="3147">MNLIKTNTEEFIKAQQESEELAPLIQK</sequence>
<gene>
    <name evidence="1" type="ORF">TNCT_202581</name>
</gene>
<feature type="non-terminal residue" evidence="1">
    <location>
        <position position="27"/>
    </location>
</feature>
<dbReference type="Proteomes" id="UP000887116">
    <property type="component" value="Unassembled WGS sequence"/>
</dbReference>
<dbReference type="AlphaFoldDB" id="A0A8X6IX46"/>
<dbReference type="EMBL" id="BMAO01006967">
    <property type="protein sequence ID" value="GFR12810.1"/>
    <property type="molecule type" value="Genomic_DNA"/>
</dbReference>
<name>A0A8X6IX46_TRICU</name>
<evidence type="ECO:0000313" key="2">
    <source>
        <dbReference type="Proteomes" id="UP000887116"/>
    </source>
</evidence>